<name>A0A076NGG8_9CORY</name>
<evidence type="ECO:0000313" key="5">
    <source>
        <dbReference type="Proteomes" id="UP000215374"/>
    </source>
</evidence>
<evidence type="ECO:0000256" key="1">
    <source>
        <dbReference type="SAM" id="SignalP"/>
    </source>
</evidence>
<keyword evidence="4" id="KW-1185">Reference proteome</keyword>
<reference evidence="3 5" key="2">
    <citation type="submission" date="2017-06" db="EMBL/GenBank/DDBJ databases">
        <authorList>
            <consortium name="Pathogen Informatics"/>
        </authorList>
    </citation>
    <scope>NUCLEOTIDE SEQUENCE [LARGE SCALE GENOMIC DNA]</scope>
    <source>
        <strain evidence="3 5">NCTC13015</strain>
    </source>
</reference>
<dbReference type="AlphaFoldDB" id="A0A076NGG8"/>
<gene>
    <name evidence="2" type="ORF">CIMIT_06115</name>
    <name evidence="3" type="ORF">SAMEA4535761_01286</name>
</gene>
<evidence type="ECO:0000313" key="3">
    <source>
        <dbReference type="EMBL" id="SNV71691.1"/>
    </source>
</evidence>
<evidence type="ECO:0000313" key="4">
    <source>
        <dbReference type="Proteomes" id="UP000028780"/>
    </source>
</evidence>
<dbReference type="RefSeq" id="WP_038590493.1">
    <property type="nucleotide sequence ID" value="NZ_CP009211.1"/>
</dbReference>
<reference evidence="2 4" key="1">
    <citation type="submission" date="2014-08" db="EMBL/GenBank/DDBJ databases">
        <title>Complete genome sequence of Corynebacterium imitans DSM 44264, isolated from a five-month-old boy with suspected pharyngeal diphtheria.</title>
        <authorList>
            <person name="Mollmann S."/>
            <person name="Albersmeier A."/>
            <person name="Ruckert C."/>
            <person name="Tauch A."/>
        </authorList>
    </citation>
    <scope>NUCLEOTIDE SEQUENCE [LARGE SCALE GENOMIC DNA]</scope>
    <source>
        <strain evidence="2 4">DSM 44264</strain>
    </source>
</reference>
<dbReference type="OrthoDB" id="4408965at2"/>
<dbReference type="Proteomes" id="UP000028780">
    <property type="component" value="Chromosome"/>
</dbReference>
<evidence type="ECO:0000313" key="2">
    <source>
        <dbReference type="EMBL" id="AIJ33524.1"/>
    </source>
</evidence>
<dbReference type="Proteomes" id="UP000215374">
    <property type="component" value="Chromosome 1"/>
</dbReference>
<organism evidence="2 4">
    <name type="scientific">Corynebacterium imitans</name>
    <dbReference type="NCBI Taxonomy" id="156978"/>
    <lineage>
        <taxon>Bacteria</taxon>
        <taxon>Bacillati</taxon>
        <taxon>Actinomycetota</taxon>
        <taxon>Actinomycetes</taxon>
        <taxon>Mycobacteriales</taxon>
        <taxon>Corynebacteriaceae</taxon>
        <taxon>Corynebacterium</taxon>
    </lineage>
</organism>
<dbReference type="EMBL" id="CP009211">
    <property type="protein sequence ID" value="AIJ33524.1"/>
    <property type="molecule type" value="Genomic_DNA"/>
</dbReference>
<accession>A0A076NGG8</accession>
<evidence type="ECO:0008006" key="6">
    <source>
        <dbReference type="Google" id="ProtNLM"/>
    </source>
</evidence>
<dbReference type="EMBL" id="LT906467">
    <property type="protein sequence ID" value="SNV71691.1"/>
    <property type="molecule type" value="Genomic_DNA"/>
</dbReference>
<feature type="chain" id="PRO_5038207162" description="Secreted protein" evidence="1">
    <location>
        <begin position="27"/>
        <end position="193"/>
    </location>
</feature>
<dbReference type="eggNOG" id="ENOG5031JYU">
    <property type="taxonomic scope" value="Bacteria"/>
</dbReference>
<dbReference type="KEGG" id="cii:CIMIT_06115"/>
<dbReference type="HOGENOM" id="CLU_1406670_0_0_11"/>
<feature type="signal peptide" evidence="1">
    <location>
        <begin position="1"/>
        <end position="26"/>
    </location>
</feature>
<proteinExistence type="predicted"/>
<keyword evidence="1" id="KW-0732">Signal</keyword>
<dbReference type="STRING" id="156978.CIMIT_06115"/>
<protein>
    <recommendedName>
        <fullName evidence="6">Secreted protein</fullName>
    </recommendedName>
</protein>
<sequence>MRHRPFQTMLCAAALVPLLVCCGTAAKEPAPEPEAPPAFHFANGDLVIREFASDAVKGNLFDPCTEITEEEYTQAGIEGVDTFENELGDDQVVKSCTSIEPSADSNRRIEASVLSENSLKASGAKQIDHPQSSVPGLYTVREGAGSCRAQVDTERGAFAIGLWKNDHEGKEDTVCSEAQQEMEKLYEAVSGDE</sequence>